<feature type="domain" description="FAD/NAD(P)-binding" evidence="10">
    <location>
        <begin position="6"/>
        <end position="325"/>
    </location>
</feature>
<dbReference type="RefSeq" id="WP_091404942.1">
    <property type="nucleotide sequence ID" value="NZ_FMYV01000007.1"/>
</dbReference>
<feature type="transmembrane region" description="Helical" evidence="8">
    <location>
        <begin position="569"/>
        <end position="592"/>
    </location>
</feature>
<evidence type="ECO:0000259" key="9">
    <source>
        <dbReference type="Pfam" id="PF04173"/>
    </source>
</evidence>
<keyword evidence="4" id="KW-0274">FAD</keyword>
<dbReference type="Pfam" id="PF07992">
    <property type="entry name" value="Pyr_redox_2"/>
    <property type="match status" value="1"/>
</dbReference>
<organism evidence="11 12">
    <name type="scientific">Geotoga petraea</name>
    <dbReference type="NCBI Taxonomy" id="28234"/>
    <lineage>
        <taxon>Bacteria</taxon>
        <taxon>Thermotogati</taxon>
        <taxon>Thermotogota</taxon>
        <taxon>Thermotogae</taxon>
        <taxon>Petrotogales</taxon>
        <taxon>Petrotogaceae</taxon>
        <taxon>Geotoga</taxon>
    </lineage>
</organism>
<dbReference type="GO" id="GO:0050136">
    <property type="term" value="F:NADH dehydrogenase (quinone) (non-electrogenic) activity"/>
    <property type="evidence" value="ECO:0007669"/>
    <property type="project" value="UniProtKB-EC"/>
</dbReference>
<gene>
    <name evidence="11" type="ORF">SAMN04488588_1771</name>
</gene>
<reference evidence="11 12" key="1">
    <citation type="submission" date="2016-10" db="EMBL/GenBank/DDBJ databases">
        <authorList>
            <person name="de Groot N.N."/>
        </authorList>
    </citation>
    <scope>NUCLEOTIDE SEQUENCE [LARGE SCALE GENOMIC DNA]</scope>
    <source>
        <strain evidence="11 12">WG14</strain>
    </source>
</reference>
<comment type="catalytic activity">
    <reaction evidence="7">
        <text>a quinone + NADH + H(+) = a quinol + NAD(+)</text>
        <dbReference type="Rhea" id="RHEA:46160"/>
        <dbReference type="ChEBI" id="CHEBI:15378"/>
        <dbReference type="ChEBI" id="CHEBI:24646"/>
        <dbReference type="ChEBI" id="CHEBI:57540"/>
        <dbReference type="ChEBI" id="CHEBI:57945"/>
        <dbReference type="ChEBI" id="CHEBI:132124"/>
        <dbReference type="EC" id="1.6.5.9"/>
    </reaction>
</comment>
<accession>A0A1G6P9W4</accession>
<dbReference type="PANTHER" id="PTHR43706">
    <property type="entry name" value="NADH DEHYDROGENASE"/>
    <property type="match status" value="1"/>
</dbReference>
<dbReference type="AlphaFoldDB" id="A0A1G6P9W4"/>
<proteinExistence type="inferred from homology"/>
<evidence type="ECO:0000256" key="8">
    <source>
        <dbReference type="SAM" id="Phobius"/>
    </source>
</evidence>
<evidence type="ECO:0000256" key="6">
    <source>
        <dbReference type="ARBA" id="ARBA00023027"/>
    </source>
</evidence>
<evidence type="ECO:0000256" key="7">
    <source>
        <dbReference type="ARBA" id="ARBA00047599"/>
    </source>
</evidence>
<dbReference type="InterPro" id="IPR045024">
    <property type="entry name" value="NDH-2"/>
</dbReference>
<dbReference type="PRINTS" id="PR00368">
    <property type="entry name" value="FADPNR"/>
</dbReference>
<dbReference type="InterPro" id="IPR007301">
    <property type="entry name" value="DoxD"/>
</dbReference>
<keyword evidence="3" id="KW-0285">Flavoprotein</keyword>
<keyword evidence="8" id="KW-0812">Transmembrane</keyword>
<dbReference type="InterPro" id="IPR036188">
    <property type="entry name" value="FAD/NAD-bd_sf"/>
</dbReference>
<dbReference type="EMBL" id="FMYV01000007">
    <property type="protein sequence ID" value="SDC76923.1"/>
    <property type="molecule type" value="Genomic_DNA"/>
</dbReference>
<evidence type="ECO:0000256" key="3">
    <source>
        <dbReference type="ARBA" id="ARBA00022630"/>
    </source>
</evidence>
<evidence type="ECO:0000313" key="11">
    <source>
        <dbReference type="EMBL" id="SDC76923.1"/>
    </source>
</evidence>
<sequence length="612" mass="69031">MSETKKIVVLGAGYGGVLTAKKLAKKFKKRDDVSITVIDKNPYHTMLTELHEVAAGRAPETAVRIELEKIFAGRKVELVMDHIGNIDFKQKKLEGKDKTYDYDYLVLGTGSKPTFFGCKGAEKNALTLWSFDDAVRIKHHIINSFIKASKETDVWKRRKLLSFIIIGSGFTGVEMAGELGEWVNRLSEDYGIDRAEVKIYNMDMLKKILPMLEDSLIDKTCNRLRKLGIEILTESNITEVKEDRVVINEEREIEANTIIWTAGIEGSEVIQNSDDVETVARGRVETDEYLRAKGKKDVFVVGDNIFFIPEGEEKPVPQMVENAEQSSDLVAENLTATINEKELEPYKPKFHGVMVSVGGRYAVAQVGNPNKPLKFSGWIAMFIKHFINVIYFIQIAGFHKPWNYIIDEFFHVPDKRSFLGGHFAKRSPNFWLVPLRIFVGWKWLEEGLAKVGDVIKDPSNIFLIPAKVTDAATAASGEAAETATEWGEALGVPGWIQSISDWGMNLMFYTPEGDFTVMATIFQTAMVFAEIIFGIFLIIGMFTAFSSLATFVMSLLIWASGTAPLEMAWYFVAEIALIGGSGSTFGVDYYLLPWLKKKWKNIKWVKKWYLYS</sequence>
<dbReference type="Proteomes" id="UP000199322">
    <property type="component" value="Unassembled WGS sequence"/>
</dbReference>
<dbReference type="Pfam" id="PF04173">
    <property type="entry name" value="DoxD"/>
    <property type="match status" value="1"/>
</dbReference>
<feature type="domain" description="TQO small subunit DoxD" evidence="9">
    <location>
        <begin position="524"/>
        <end position="604"/>
    </location>
</feature>
<keyword evidence="5" id="KW-0560">Oxidoreductase</keyword>
<evidence type="ECO:0000259" key="10">
    <source>
        <dbReference type="Pfam" id="PF07992"/>
    </source>
</evidence>
<evidence type="ECO:0000256" key="1">
    <source>
        <dbReference type="ARBA" id="ARBA00005272"/>
    </source>
</evidence>
<dbReference type="SUPFAM" id="SSF51905">
    <property type="entry name" value="FAD/NAD(P)-binding domain"/>
    <property type="match status" value="2"/>
</dbReference>
<dbReference type="PANTHER" id="PTHR43706:SF47">
    <property type="entry name" value="EXTERNAL NADH-UBIQUINONE OXIDOREDUCTASE 1, MITOCHONDRIAL-RELATED"/>
    <property type="match status" value="1"/>
</dbReference>
<evidence type="ECO:0000256" key="5">
    <source>
        <dbReference type="ARBA" id="ARBA00023002"/>
    </source>
</evidence>
<protein>
    <recommendedName>
        <fullName evidence="2">NADH:ubiquinone reductase (non-electrogenic)</fullName>
        <ecNumber evidence="2">1.6.5.9</ecNumber>
    </recommendedName>
</protein>
<keyword evidence="8" id="KW-0472">Membrane</keyword>
<evidence type="ECO:0000256" key="4">
    <source>
        <dbReference type="ARBA" id="ARBA00022827"/>
    </source>
</evidence>
<dbReference type="EC" id="1.6.5.9" evidence="2"/>
<name>A0A1G6P9W4_9BACT</name>
<dbReference type="PRINTS" id="PR00411">
    <property type="entry name" value="PNDRDTASEI"/>
</dbReference>
<evidence type="ECO:0000256" key="2">
    <source>
        <dbReference type="ARBA" id="ARBA00012637"/>
    </source>
</evidence>
<dbReference type="STRING" id="28234.SAMN04488588_1771"/>
<keyword evidence="6" id="KW-0520">NAD</keyword>
<dbReference type="Gene3D" id="3.50.50.100">
    <property type="match status" value="1"/>
</dbReference>
<comment type="similarity">
    <text evidence="1">Belongs to the NADH dehydrogenase family.</text>
</comment>
<dbReference type="InterPro" id="IPR023753">
    <property type="entry name" value="FAD/NAD-binding_dom"/>
</dbReference>
<keyword evidence="8" id="KW-1133">Transmembrane helix</keyword>
<evidence type="ECO:0000313" key="12">
    <source>
        <dbReference type="Proteomes" id="UP000199322"/>
    </source>
</evidence>
<keyword evidence="12" id="KW-1185">Reference proteome</keyword>
<feature type="transmembrane region" description="Helical" evidence="8">
    <location>
        <begin position="531"/>
        <end position="557"/>
    </location>
</feature>